<protein>
    <submittedName>
        <fullName evidence="3">B double prime 1, subunit of RNA polymerase III transcription initiation factor IIIB</fullName>
    </submittedName>
</protein>
<feature type="compositionally biased region" description="Polar residues" evidence="1">
    <location>
        <begin position="106"/>
        <end position="120"/>
    </location>
</feature>
<dbReference type="EMBL" id="JACAGB010000004">
    <property type="protein sequence ID" value="KAF6365818.1"/>
    <property type="molecule type" value="Genomic_DNA"/>
</dbReference>
<evidence type="ECO:0000313" key="4">
    <source>
        <dbReference type="Proteomes" id="UP000558488"/>
    </source>
</evidence>
<keyword evidence="3" id="KW-0396">Initiation factor</keyword>
<sequence>MFRRARLSVKPNVRPGVGARSSAAANPQRGREAPRPPEPAASGDPKPAEITDVPPADSGRAKPPEEAPRSREESEYQVLLLWLSLVSMFLQCLIPYLQLIKKIHSHSQNQQKRNSLTPTDTEYIKPRN</sequence>
<dbReference type="Proteomes" id="UP000558488">
    <property type="component" value="Unassembled WGS sequence"/>
</dbReference>
<dbReference type="AlphaFoldDB" id="A0A7J7YVG8"/>
<keyword evidence="2" id="KW-1133">Transmembrane helix</keyword>
<comment type="caution">
    <text evidence="3">The sequence shown here is derived from an EMBL/GenBank/DDBJ whole genome shotgun (WGS) entry which is preliminary data.</text>
</comment>
<keyword evidence="4" id="KW-1185">Reference proteome</keyword>
<reference evidence="3 4" key="1">
    <citation type="journal article" date="2020" name="Nature">
        <title>Six reference-quality genomes reveal evolution of bat adaptations.</title>
        <authorList>
            <person name="Jebb D."/>
            <person name="Huang Z."/>
            <person name="Pippel M."/>
            <person name="Hughes G.M."/>
            <person name="Lavrichenko K."/>
            <person name="Devanna P."/>
            <person name="Winkler S."/>
            <person name="Jermiin L.S."/>
            <person name="Skirmuntt E.C."/>
            <person name="Katzourakis A."/>
            <person name="Burkitt-Gray L."/>
            <person name="Ray D.A."/>
            <person name="Sullivan K.A.M."/>
            <person name="Roscito J.G."/>
            <person name="Kirilenko B.M."/>
            <person name="Davalos L.M."/>
            <person name="Corthals A.P."/>
            <person name="Power M.L."/>
            <person name="Jones G."/>
            <person name="Ransome R.D."/>
            <person name="Dechmann D.K.N."/>
            <person name="Locatelli A.G."/>
            <person name="Puechmaille S.J."/>
            <person name="Fedrigo O."/>
            <person name="Jarvis E.D."/>
            <person name="Hiller M."/>
            <person name="Vernes S.C."/>
            <person name="Myers E.W."/>
            <person name="Teeling E.C."/>
        </authorList>
    </citation>
    <scope>NUCLEOTIDE SEQUENCE [LARGE SCALE GENOMIC DNA]</scope>
    <source>
        <strain evidence="3">MPipKuh1</strain>
        <tissue evidence="3">Flight muscle</tissue>
    </source>
</reference>
<feature type="compositionally biased region" description="Basic and acidic residues" evidence="1">
    <location>
        <begin position="59"/>
        <end position="73"/>
    </location>
</feature>
<gene>
    <name evidence="3" type="ORF">mPipKuh1_001424</name>
</gene>
<evidence type="ECO:0000256" key="1">
    <source>
        <dbReference type="SAM" id="MobiDB-lite"/>
    </source>
</evidence>
<name>A0A7J7YVG8_PIPKU</name>
<organism evidence="3 4">
    <name type="scientific">Pipistrellus kuhlii</name>
    <name type="common">Kuhl's pipistrelle</name>
    <dbReference type="NCBI Taxonomy" id="59472"/>
    <lineage>
        <taxon>Eukaryota</taxon>
        <taxon>Metazoa</taxon>
        <taxon>Chordata</taxon>
        <taxon>Craniata</taxon>
        <taxon>Vertebrata</taxon>
        <taxon>Euteleostomi</taxon>
        <taxon>Mammalia</taxon>
        <taxon>Eutheria</taxon>
        <taxon>Laurasiatheria</taxon>
        <taxon>Chiroptera</taxon>
        <taxon>Yangochiroptera</taxon>
        <taxon>Vespertilionidae</taxon>
        <taxon>Pipistrellus</taxon>
    </lineage>
</organism>
<feature type="transmembrane region" description="Helical" evidence="2">
    <location>
        <begin position="78"/>
        <end position="97"/>
    </location>
</feature>
<keyword evidence="2" id="KW-0812">Transmembrane</keyword>
<keyword evidence="3" id="KW-0648">Protein biosynthesis</keyword>
<feature type="region of interest" description="Disordered" evidence="1">
    <location>
        <begin position="1"/>
        <end position="73"/>
    </location>
</feature>
<feature type="region of interest" description="Disordered" evidence="1">
    <location>
        <begin position="105"/>
        <end position="128"/>
    </location>
</feature>
<evidence type="ECO:0000256" key="2">
    <source>
        <dbReference type="SAM" id="Phobius"/>
    </source>
</evidence>
<evidence type="ECO:0000313" key="3">
    <source>
        <dbReference type="EMBL" id="KAF6365818.1"/>
    </source>
</evidence>
<proteinExistence type="predicted"/>
<dbReference type="GO" id="GO:0003743">
    <property type="term" value="F:translation initiation factor activity"/>
    <property type="evidence" value="ECO:0007669"/>
    <property type="project" value="UniProtKB-KW"/>
</dbReference>
<keyword evidence="2" id="KW-0472">Membrane</keyword>
<accession>A0A7J7YVG8</accession>